<keyword evidence="1" id="KW-0812">Transmembrane</keyword>
<dbReference type="AlphaFoldDB" id="A0A6B9ISK5"/>
<organism evidence="2">
    <name type="scientific">Eisenia nordenskioldi pallida</name>
    <dbReference type="NCBI Taxonomy" id="1269248"/>
    <lineage>
        <taxon>Eukaryota</taxon>
        <taxon>Metazoa</taxon>
        <taxon>Spiralia</taxon>
        <taxon>Lophotrochozoa</taxon>
        <taxon>Annelida</taxon>
        <taxon>Clitellata</taxon>
        <taxon>Oligochaeta</taxon>
        <taxon>Crassiclitellata</taxon>
        <taxon>Lumbricina</taxon>
        <taxon>Lumbricidae</taxon>
        <taxon>Lumbricinae</taxon>
        <taxon>Eisenia</taxon>
    </lineage>
</organism>
<dbReference type="EMBL" id="MK642869">
    <property type="protein sequence ID" value="QGZ10026.1"/>
    <property type="molecule type" value="Genomic_DNA"/>
</dbReference>
<gene>
    <name evidence="2" type="primary">ATP8</name>
</gene>
<feature type="transmembrane region" description="Helical" evidence="1">
    <location>
        <begin position="6"/>
        <end position="30"/>
    </location>
</feature>
<reference evidence="2" key="1">
    <citation type="submission" date="2019-03" db="EMBL/GenBank/DDBJ databases">
        <authorList>
            <person name="Shekhovtsov S.V."/>
            <person name="Golovanova E.V."/>
            <person name="Berman D.I."/>
            <person name="Bulakhova N.A."/>
            <person name="Szederjesi T."/>
            <person name="Peltek S.E."/>
        </authorList>
    </citation>
    <scope>NUCLEOTIDE SEQUENCE</scope>
</reference>
<accession>A0A6B9ISK5</accession>
<evidence type="ECO:0000256" key="1">
    <source>
        <dbReference type="SAM" id="Phobius"/>
    </source>
</evidence>
<keyword evidence="1" id="KW-0472">Membrane</keyword>
<keyword evidence="1" id="KW-1133">Transmembrane helix</keyword>
<protein>
    <submittedName>
        <fullName evidence="2">ATP synthase F0 subunit 8</fullName>
    </submittedName>
</protein>
<keyword evidence="2" id="KW-0496">Mitochondrion</keyword>
<reference evidence="2" key="2">
    <citation type="journal article" date="2020" name="Eur. J. Soil Biol.">
        <title>Phylogeny of the Eisenia nordenskioldi complex based on mitochondrial genomes.</title>
        <authorList>
            <person name="Shekhovtsov S."/>
            <person name="Golovanova E."/>
            <person name="Ershov N."/>
            <person name="Poluboyarova T."/>
            <person name="Berman D."/>
            <person name="Bulakhova N."/>
            <person name="Szederjesi T."/>
            <person name="Peltek S."/>
        </authorList>
    </citation>
    <scope>NUCLEOTIDE SEQUENCE</scope>
</reference>
<name>A0A6B9ISK5_9ANNE</name>
<geneLocation type="mitochondrion" evidence="2"/>
<sequence length="53" mass="6273">MPHLSPMSWIAAIFMFWITLSMLASTLWWTNQHSFYSSSKYSSSTPVNSWKWL</sequence>
<proteinExistence type="predicted"/>
<evidence type="ECO:0000313" key="2">
    <source>
        <dbReference type="EMBL" id="QGZ10026.1"/>
    </source>
</evidence>